<sequence>MDNDVGGCSRYARRSDGTQSSCRPWESTIHPSSSIDPTSNAGMPFDFFLASSAVAANVHERDKLVKRQ</sequence>
<dbReference type="EMBL" id="LN679202">
    <property type="protein sequence ID" value="CEL52796.1"/>
    <property type="molecule type" value="Genomic_DNA"/>
</dbReference>
<dbReference type="AlphaFoldDB" id="A0A0B7F402"/>
<dbReference type="Proteomes" id="UP000059188">
    <property type="component" value="Unassembled WGS sequence"/>
</dbReference>
<accession>A0A0B7F402</accession>
<feature type="compositionally biased region" description="Polar residues" evidence="1">
    <location>
        <begin position="29"/>
        <end position="39"/>
    </location>
</feature>
<evidence type="ECO:0000313" key="3">
    <source>
        <dbReference type="Proteomes" id="UP000059188"/>
    </source>
</evidence>
<evidence type="ECO:0000256" key="1">
    <source>
        <dbReference type="SAM" id="MobiDB-lite"/>
    </source>
</evidence>
<evidence type="ECO:0000313" key="2">
    <source>
        <dbReference type="EMBL" id="CEL52796.1"/>
    </source>
</evidence>
<proteinExistence type="predicted"/>
<organism evidence="2 3">
    <name type="scientific">Thanatephorus cucumeris (strain AG1-IB / isolate 7/3/14)</name>
    <name type="common">Lettuce bottom rot fungus</name>
    <name type="synonym">Rhizoctonia solani</name>
    <dbReference type="NCBI Taxonomy" id="1108050"/>
    <lineage>
        <taxon>Eukaryota</taxon>
        <taxon>Fungi</taxon>
        <taxon>Dikarya</taxon>
        <taxon>Basidiomycota</taxon>
        <taxon>Agaricomycotina</taxon>
        <taxon>Agaricomycetes</taxon>
        <taxon>Cantharellales</taxon>
        <taxon>Ceratobasidiaceae</taxon>
        <taxon>Rhizoctonia</taxon>
        <taxon>Rhizoctonia solani AG-1</taxon>
    </lineage>
</organism>
<protein>
    <submittedName>
        <fullName evidence="2">Uncharacterized protein</fullName>
    </submittedName>
</protein>
<keyword evidence="3" id="KW-1185">Reference proteome</keyword>
<gene>
    <name evidence="2" type="ORF">RSOLAG1IB_11141</name>
</gene>
<name>A0A0B7F402_THACB</name>
<reference evidence="2 3" key="1">
    <citation type="submission" date="2014-11" db="EMBL/GenBank/DDBJ databases">
        <authorList>
            <person name="Wibberg Daniel"/>
        </authorList>
    </citation>
    <scope>NUCLEOTIDE SEQUENCE [LARGE SCALE GENOMIC DNA]</scope>
    <source>
        <strain evidence="2">Rhizoctonia solani AG1-IB 7/3/14</strain>
    </source>
</reference>
<feature type="region of interest" description="Disordered" evidence="1">
    <location>
        <begin position="1"/>
        <end position="39"/>
    </location>
</feature>